<dbReference type="Proteomes" id="UP000237105">
    <property type="component" value="Unassembled WGS sequence"/>
</dbReference>
<accession>A0A2P5BWT5</accession>
<comment type="caution">
    <text evidence="1">The sequence shown here is derived from an EMBL/GenBank/DDBJ whole genome shotgun (WGS) entry which is preliminary data.</text>
</comment>
<proteinExistence type="predicted"/>
<name>A0A2P5BWT5_PARAD</name>
<sequence>MNETVKLVETRLYTGCVYLLIGECGSDTCLFLTGSKILAVSSRLASDSEMTRLPSKTSLPDVWALCAKSPITMYGVGSNSSLSLL</sequence>
<evidence type="ECO:0000313" key="2">
    <source>
        <dbReference type="Proteomes" id="UP000237105"/>
    </source>
</evidence>
<keyword evidence="2" id="KW-1185">Reference proteome</keyword>
<reference evidence="2" key="1">
    <citation type="submission" date="2016-06" db="EMBL/GenBank/DDBJ databases">
        <title>Parallel loss of symbiosis genes in relatives of nitrogen-fixing non-legume Parasponia.</title>
        <authorList>
            <person name="Van Velzen R."/>
            <person name="Holmer R."/>
            <person name="Bu F."/>
            <person name="Rutten L."/>
            <person name="Van Zeijl A."/>
            <person name="Liu W."/>
            <person name="Santuari L."/>
            <person name="Cao Q."/>
            <person name="Sharma T."/>
            <person name="Shen D."/>
            <person name="Roswanjaya Y."/>
            <person name="Wardhani T."/>
            <person name="Kalhor M.S."/>
            <person name="Jansen J."/>
            <person name="Van den Hoogen J."/>
            <person name="Gungor B."/>
            <person name="Hartog M."/>
            <person name="Hontelez J."/>
            <person name="Verver J."/>
            <person name="Yang W.-C."/>
            <person name="Schijlen E."/>
            <person name="Repin R."/>
            <person name="Schilthuizen M."/>
            <person name="Schranz E."/>
            <person name="Heidstra R."/>
            <person name="Miyata K."/>
            <person name="Fedorova E."/>
            <person name="Kohlen W."/>
            <person name="Bisseling T."/>
            <person name="Smit S."/>
            <person name="Geurts R."/>
        </authorList>
    </citation>
    <scope>NUCLEOTIDE SEQUENCE [LARGE SCALE GENOMIC DNA]</scope>
    <source>
        <strain evidence="2">cv. WU1-14</strain>
    </source>
</reference>
<organism evidence="1 2">
    <name type="scientific">Parasponia andersonii</name>
    <name type="common">Sponia andersonii</name>
    <dbReference type="NCBI Taxonomy" id="3476"/>
    <lineage>
        <taxon>Eukaryota</taxon>
        <taxon>Viridiplantae</taxon>
        <taxon>Streptophyta</taxon>
        <taxon>Embryophyta</taxon>
        <taxon>Tracheophyta</taxon>
        <taxon>Spermatophyta</taxon>
        <taxon>Magnoliopsida</taxon>
        <taxon>eudicotyledons</taxon>
        <taxon>Gunneridae</taxon>
        <taxon>Pentapetalae</taxon>
        <taxon>rosids</taxon>
        <taxon>fabids</taxon>
        <taxon>Rosales</taxon>
        <taxon>Cannabaceae</taxon>
        <taxon>Parasponia</taxon>
    </lineage>
</organism>
<dbReference type="EMBL" id="JXTB01000209">
    <property type="protein sequence ID" value="PON53248.1"/>
    <property type="molecule type" value="Genomic_DNA"/>
</dbReference>
<evidence type="ECO:0000313" key="1">
    <source>
        <dbReference type="EMBL" id="PON53248.1"/>
    </source>
</evidence>
<dbReference type="AlphaFoldDB" id="A0A2P5BWT5"/>
<protein>
    <submittedName>
        <fullName evidence="1">Uncharacterized protein</fullName>
    </submittedName>
</protein>
<gene>
    <name evidence="1" type="ORF">PanWU01x14_203610</name>
</gene>